<evidence type="ECO:0000256" key="21">
    <source>
        <dbReference type="PROSITE-ProRule" id="PRU00302"/>
    </source>
</evidence>
<dbReference type="EMBL" id="NHOQ01001560">
    <property type="protein sequence ID" value="PWA23962.1"/>
    <property type="molecule type" value="Genomic_DNA"/>
</dbReference>
<feature type="binding site" evidence="19">
    <location>
        <position position="286"/>
    </location>
    <ligand>
        <name>Ca(2+)</name>
        <dbReference type="ChEBI" id="CHEBI:29108"/>
        <label>3</label>
    </ligand>
</feature>
<evidence type="ECO:0000256" key="22">
    <source>
        <dbReference type="SAM" id="SignalP"/>
    </source>
</evidence>
<feature type="binding site" evidence="19">
    <location>
        <position position="125"/>
    </location>
    <ligand>
        <name>Ca(2+)</name>
        <dbReference type="ChEBI" id="CHEBI:29108"/>
        <label>1</label>
    </ligand>
</feature>
<dbReference type="Gene3D" id="2.60.120.290">
    <property type="entry name" value="Spermadhesin, CUB domain"/>
    <property type="match status" value="2"/>
</dbReference>
<dbReference type="Pfam" id="PF00431">
    <property type="entry name" value="CUB"/>
    <property type="match status" value="2"/>
</dbReference>
<dbReference type="InterPro" id="IPR024175">
    <property type="entry name" value="Pept_S1A_C1r/C1S/mannan-bd"/>
</dbReference>
<keyword evidence="12" id="KW-0180">Complement pathway</keyword>
<keyword evidence="27" id="KW-1185">Reference proteome</keyword>
<dbReference type="InterPro" id="IPR035976">
    <property type="entry name" value="Sushi/SCR/CCP_sf"/>
</dbReference>
<dbReference type="Gene3D" id="2.40.10.10">
    <property type="entry name" value="Trypsin-like serine proteases"/>
    <property type="match status" value="2"/>
</dbReference>
<feature type="disulfide bond" evidence="17 20">
    <location>
        <begin position="187"/>
        <end position="214"/>
    </location>
</feature>
<evidence type="ECO:0000259" key="24">
    <source>
        <dbReference type="PROSITE" id="PS50240"/>
    </source>
</evidence>
<dbReference type="SUPFAM" id="SSF57196">
    <property type="entry name" value="EGF/Laminin"/>
    <property type="match status" value="1"/>
</dbReference>
<feature type="binding site" evidence="19">
    <location>
        <position position="237"/>
    </location>
    <ligand>
        <name>Ca(2+)</name>
        <dbReference type="ChEBI" id="CHEBI:29108"/>
        <label>3</label>
    </ligand>
</feature>
<evidence type="ECO:0000313" key="26">
    <source>
        <dbReference type="EMBL" id="PWA23962.1"/>
    </source>
</evidence>
<dbReference type="Pfam" id="PF00084">
    <property type="entry name" value="Sushi"/>
    <property type="match status" value="2"/>
</dbReference>
<dbReference type="InterPro" id="IPR000436">
    <property type="entry name" value="Sushi_SCR_CCP_dom"/>
</dbReference>
<feature type="disulfide bond" evidence="17 21">
    <location>
        <begin position="399"/>
        <end position="426"/>
    </location>
</feature>
<evidence type="ECO:0000313" key="27">
    <source>
        <dbReference type="Proteomes" id="UP000250572"/>
    </source>
</evidence>
<dbReference type="InterPro" id="IPR033116">
    <property type="entry name" value="TRYPSIN_SER"/>
</dbReference>
<dbReference type="PANTHER" id="PTHR24255:SF29">
    <property type="entry name" value="COMPLEMENT COMPONENT 1, S SUBCOMPONENT"/>
    <property type="match status" value="1"/>
</dbReference>
<evidence type="ECO:0000256" key="8">
    <source>
        <dbReference type="ARBA" id="ARBA00022737"/>
    </source>
</evidence>
<feature type="domain" description="Peptidase S1" evidence="24">
    <location>
        <begin position="441"/>
        <end position="688"/>
    </location>
</feature>
<dbReference type="InterPro" id="IPR000859">
    <property type="entry name" value="CUB_dom"/>
</dbReference>
<feature type="binding site" evidence="19">
    <location>
        <position position="55"/>
    </location>
    <ligand>
        <name>Ca(2+)</name>
        <dbReference type="ChEBI" id="CHEBI:29108"/>
        <label>1</label>
    </ligand>
</feature>
<feature type="disulfide bond" evidence="17">
    <location>
        <begin position="153"/>
        <end position="166"/>
    </location>
</feature>
<evidence type="ECO:0000256" key="13">
    <source>
        <dbReference type="ARBA" id="ARBA00023157"/>
    </source>
</evidence>
<feature type="domain" description="Sushi" evidence="25">
    <location>
        <begin position="366"/>
        <end position="428"/>
    </location>
</feature>
<evidence type="ECO:0000256" key="18">
    <source>
        <dbReference type="PIRSR" id="PIRSR001155-3"/>
    </source>
</evidence>
<dbReference type="Gene3D" id="2.10.70.10">
    <property type="entry name" value="Complement Module, domain 1"/>
    <property type="match status" value="2"/>
</dbReference>
<feature type="modified residue" description="(3R)-3-hydroxyasparagine" evidence="18">
    <location>
        <position position="159"/>
    </location>
</feature>
<dbReference type="Pfam" id="PF14670">
    <property type="entry name" value="FXa_inhibition"/>
    <property type="match status" value="1"/>
</dbReference>
<evidence type="ECO:0000256" key="9">
    <source>
        <dbReference type="ARBA" id="ARBA00022801"/>
    </source>
</evidence>
<keyword evidence="19" id="KW-0479">Metal-binding</keyword>
<feature type="disulfide bond" evidence="17">
    <location>
        <begin position="168"/>
        <end position="181"/>
    </location>
</feature>
<dbReference type="SUPFAM" id="SSF49854">
    <property type="entry name" value="Spermadhesin, CUB domain"/>
    <property type="match status" value="2"/>
</dbReference>
<keyword evidence="10" id="KW-0720">Serine protease</keyword>
<keyword evidence="15 18" id="KW-0379">Hydroxylation</keyword>
<dbReference type="InterPro" id="IPR001314">
    <property type="entry name" value="Peptidase_S1A"/>
</dbReference>
<keyword evidence="9" id="KW-0378">Hydrolase</keyword>
<feature type="binding site" evidence="19">
    <location>
        <position position="141"/>
    </location>
    <ligand>
        <name>Ca(2+)</name>
        <dbReference type="ChEBI" id="CHEBI:29108"/>
        <label>2</label>
    </ligand>
</feature>
<feature type="disulfide bond" evidence="17">
    <location>
        <begin position="600"/>
        <end position="619"/>
    </location>
</feature>
<dbReference type="FunFam" id="2.10.25.10:FF:000059">
    <property type="entry name" value="Mannan-binding lectin serine protease 1"/>
    <property type="match status" value="1"/>
</dbReference>
<dbReference type="InterPro" id="IPR000742">
    <property type="entry name" value="EGF"/>
</dbReference>
<keyword evidence="19" id="KW-0106">Calcium</keyword>
<feature type="disulfide bond" evidence="17 20">
    <location>
        <begin position="244"/>
        <end position="261"/>
    </location>
</feature>
<keyword evidence="11" id="KW-0391">Immunity</keyword>
<evidence type="ECO:0008006" key="28">
    <source>
        <dbReference type="Google" id="ProtNLM"/>
    </source>
</evidence>
<dbReference type="PROSITE" id="PS50923">
    <property type="entry name" value="SUSHI"/>
    <property type="match status" value="2"/>
</dbReference>
<dbReference type="InterPro" id="IPR043504">
    <property type="entry name" value="Peptidase_S1_PA_chymotrypsin"/>
</dbReference>
<evidence type="ECO:0000256" key="2">
    <source>
        <dbReference type="ARBA" id="ARBA00022525"/>
    </source>
</evidence>
<dbReference type="SMART" id="SM00020">
    <property type="entry name" value="Tryp_SPc"/>
    <property type="match status" value="1"/>
</dbReference>
<feature type="chain" id="PRO_5016275149" description="Complement subcomponent C1r" evidence="22">
    <location>
        <begin position="17"/>
        <end position="789"/>
    </location>
</feature>
<dbReference type="SUPFAM" id="SSF50494">
    <property type="entry name" value="Trypsin-like serine proteases"/>
    <property type="match status" value="1"/>
</dbReference>
<dbReference type="InterPro" id="IPR018097">
    <property type="entry name" value="EGF_Ca-bd_CS"/>
</dbReference>
<reference evidence="26 27" key="1">
    <citation type="journal article" date="2018" name="G3 (Bethesda)">
        <title>A High-Quality Reference Genome for the Invasive Mosquitofish Gambusia affinis Using a Chicago Library.</title>
        <authorList>
            <person name="Hoffberg S.L."/>
            <person name="Troendle N.J."/>
            <person name="Glenn T.C."/>
            <person name="Mahmud O."/>
            <person name="Louha S."/>
            <person name="Chalopin D."/>
            <person name="Bennetzen J.L."/>
            <person name="Mauricio R."/>
        </authorList>
    </citation>
    <scope>NUCLEOTIDE SEQUENCE [LARGE SCALE GENOMIC DNA]</scope>
    <source>
        <strain evidence="26">NE01/NJP1002.9</strain>
        <tissue evidence="26">Muscle</tissue>
    </source>
</reference>
<evidence type="ECO:0000256" key="16">
    <source>
        <dbReference type="PIRSR" id="PIRSR001155-1"/>
    </source>
</evidence>
<keyword evidence="3" id="KW-0245">EGF-like domain</keyword>
<dbReference type="InterPro" id="IPR009003">
    <property type="entry name" value="Peptidase_S1_PA"/>
</dbReference>
<dbReference type="SMART" id="SM00042">
    <property type="entry name" value="CUB"/>
    <property type="match status" value="2"/>
</dbReference>
<dbReference type="InterPro" id="IPR000152">
    <property type="entry name" value="EGF-type_Asp/Asn_hydroxyl_site"/>
</dbReference>
<evidence type="ECO:0000256" key="4">
    <source>
        <dbReference type="ARBA" id="ARBA00022588"/>
    </source>
</evidence>
<evidence type="ECO:0000256" key="11">
    <source>
        <dbReference type="ARBA" id="ARBA00022859"/>
    </source>
</evidence>
<dbReference type="Gene3D" id="2.10.25.10">
    <property type="entry name" value="Laminin"/>
    <property type="match status" value="1"/>
</dbReference>
<dbReference type="PRINTS" id="PR00722">
    <property type="entry name" value="CHYMOTRYPSIN"/>
</dbReference>
<dbReference type="SUPFAM" id="SSF57535">
    <property type="entry name" value="Complement control module/SCR domain"/>
    <property type="match status" value="2"/>
</dbReference>
<dbReference type="PROSITE" id="PS00010">
    <property type="entry name" value="ASX_HYDROXYL"/>
    <property type="match status" value="1"/>
</dbReference>
<evidence type="ECO:0000259" key="25">
    <source>
        <dbReference type="PROSITE" id="PS50923"/>
    </source>
</evidence>
<name>A0A315VLN8_GAMAF</name>
<dbReference type="GO" id="GO:0045087">
    <property type="term" value="P:innate immune response"/>
    <property type="evidence" value="ECO:0007669"/>
    <property type="project" value="UniProtKB-KW"/>
</dbReference>
<dbReference type="PROSITE" id="PS50240">
    <property type="entry name" value="TRYPSIN_DOM"/>
    <property type="match status" value="1"/>
</dbReference>
<feature type="modified residue" description="Phosphoserine; by CK2" evidence="18">
    <location>
        <position position="200"/>
    </location>
</feature>
<dbReference type="GO" id="GO:0031638">
    <property type="term" value="P:zymogen activation"/>
    <property type="evidence" value="ECO:0007669"/>
    <property type="project" value="TreeGrafter"/>
</dbReference>
<dbReference type="PANTHER" id="PTHR24255">
    <property type="entry name" value="COMPLEMENT COMPONENT 1, S SUBCOMPONENT-RELATED"/>
    <property type="match status" value="1"/>
</dbReference>
<dbReference type="STRING" id="33528.ENSGAFP00000021221"/>
<feature type="binding site" evidence="19">
    <location>
        <position position="159"/>
    </location>
    <ligand>
        <name>Ca(2+)</name>
        <dbReference type="ChEBI" id="CHEBI:29108"/>
        <label>2</label>
    </ligand>
</feature>
<dbReference type="GO" id="GO:0004252">
    <property type="term" value="F:serine-type endopeptidase activity"/>
    <property type="evidence" value="ECO:0007669"/>
    <property type="project" value="InterPro"/>
</dbReference>
<dbReference type="PROSITE" id="PS01180">
    <property type="entry name" value="CUB"/>
    <property type="match status" value="2"/>
</dbReference>
<dbReference type="SMART" id="SM00181">
    <property type="entry name" value="EGF"/>
    <property type="match status" value="1"/>
</dbReference>
<evidence type="ECO:0000259" key="23">
    <source>
        <dbReference type="PROSITE" id="PS01180"/>
    </source>
</evidence>
<feature type="domain" description="CUB" evidence="23">
    <location>
        <begin position="187"/>
        <end position="299"/>
    </location>
</feature>
<evidence type="ECO:0000256" key="20">
    <source>
        <dbReference type="PROSITE-ProRule" id="PRU00059"/>
    </source>
</evidence>
<feature type="signal peptide" evidence="22">
    <location>
        <begin position="1"/>
        <end position="16"/>
    </location>
</feature>
<evidence type="ECO:0000256" key="5">
    <source>
        <dbReference type="ARBA" id="ARBA00022659"/>
    </source>
</evidence>
<feature type="disulfide bond" evidence="17">
    <location>
        <begin position="329"/>
        <end position="363"/>
    </location>
</feature>
<keyword evidence="5 21" id="KW-0768">Sushi</keyword>
<feature type="disulfide bond" evidence="17">
    <location>
        <begin position="368"/>
        <end position="414"/>
    </location>
</feature>
<dbReference type="InterPro" id="IPR035914">
    <property type="entry name" value="Sperma_CUB_dom_sf"/>
</dbReference>
<keyword evidence="6" id="KW-0645">Protease</keyword>
<dbReference type="PROSITE" id="PS01186">
    <property type="entry name" value="EGF_2"/>
    <property type="match status" value="1"/>
</dbReference>
<dbReference type="GO" id="GO:0006958">
    <property type="term" value="P:complement activation, classical pathway"/>
    <property type="evidence" value="ECO:0007669"/>
    <property type="project" value="UniProtKB-KW"/>
</dbReference>
<dbReference type="InterPro" id="IPR001254">
    <property type="entry name" value="Trypsin_dom"/>
</dbReference>
<dbReference type="GO" id="GO:0072562">
    <property type="term" value="C:blood microparticle"/>
    <property type="evidence" value="ECO:0007669"/>
    <property type="project" value="TreeGrafter"/>
</dbReference>
<evidence type="ECO:0000256" key="1">
    <source>
        <dbReference type="ARBA" id="ARBA00004613"/>
    </source>
</evidence>
<dbReference type="Proteomes" id="UP000250572">
    <property type="component" value="Unassembled WGS sequence"/>
</dbReference>
<organism evidence="26 27">
    <name type="scientific">Gambusia affinis</name>
    <name type="common">Western mosquitofish</name>
    <name type="synonym">Heterandria affinis</name>
    <dbReference type="NCBI Taxonomy" id="33528"/>
    <lineage>
        <taxon>Eukaryota</taxon>
        <taxon>Metazoa</taxon>
        <taxon>Chordata</taxon>
        <taxon>Craniata</taxon>
        <taxon>Vertebrata</taxon>
        <taxon>Euteleostomi</taxon>
        <taxon>Actinopterygii</taxon>
        <taxon>Neopterygii</taxon>
        <taxon>Teleostei</taxon>
        <taxon>Neoteleostei</taxon>
        <taxon>Acanthomorphata</taxon>
        <taxon>Ovalentaria</taxon>
        <taxon>Atherinomorphae</taxon>
        <taxon>Cyprinodontiformes</taxon>
        <taxon>Poeciliidae</taxon>
        <taxon>Poeciliinae</taxon>
        <taxon>Gambusia</taxon>
    </lineage>
</organism>
<feature type="disulfide bond" evidence="17">
    <location>
        <begin position="628"/>
        <end position="660"/>
    </location>
</feature>
<feature type="binding site" evidence="19">
    <location>
        <position position="284"/>
    </location>
    <ligand>
        <name>Ca(2+)</name>
        <dbReference type="ChEBI" id="CHEBI:29108"/>
        <label>3</label>
    </ligand>
</feature>
<keyword evidence="18" id="KW-0597">Phosphoprotein</keyword>
<keyword evidence="8" id="KW-0677">Repeat</keyword>
<evidence type="ECO:0000256" key="6">
    <source>
        <dbReference type="ARBA" id="ARBA00022670"/>
    </source>
</evidence>
<evidence type="ECO:0000256" key="14">
    <source>
        <dbReference type="ARBA" id="ARBA00023180"/>
    </source>
</evidence>
<feature type="active site" description="Charge relay system" evidence="16">
    <location>
        <position position="479"/>
    </location>
</feature>
<dbReference type="PROSITE" id="PS00135">
    <property type="entry name" value="TRYPSIN_SER"/>
    <property type="match status" value="1"/>
</dbReference>
<evidence type="ECO:0000256" key="17">
    <source>
        <dbReference type="PIRSR" id="PIRSR001155-2"/>
    </source>
</evidence>
<comment type="caution">
    <text evidence="21">Lacks conserved residue(s) required for the propagation of feature annotation.</text>
</comment>
<feature type="binding site" evidence="19">
    <location>
        <position position="63"/>
    </location>
    <ligand>
        <name>Ca(2+)</name>
        <dbReference type="ChEBI" id="CHEBI:29108"/>
        <label>1</label>
    </ligand>
</feature>
<feature type="active site" description="Charge relay system" evidence="16">
    <location>
        <position position="532"/>
    </location>
</feature>
<comment type="PTM">
    <text evidence="18">The iron and 2-oxoglutarate dependent 3-hydroxylation of aspartate and asparagine is (R) stereospecific within EGF domains.</text>
</comment>
<evidence type="ECO:0000256" key="15">
    <source>
        <dbReference type="ARBA" id="ARBA00023278"/>
    </source>
</evidence>
<feature type="active site" description="Charge relay system" evidence="16">
    <location>
        <position position="632"/>
    </location>
</feature>
<keyword evidence="2" id="KW-0964">Secreted</keyword>
<dbReference type="SMART" id="SM00032">
    <property type="entry name" value="CCP"/>
    <property type="match status" value="2"/>
</dbReference>
<sequence>LLLLLLPCSSFSTLLGWVESPGYPVGYLPHSSLNWTRCAPKGQTVSIRLIHLDLENSHDCENDAVKVRLNAAFVCYRGKLISSNGNLVALLCGKRDYEELQESVNPLLFSSPGGCLTLLFHSDYSNTKRHTGFRGFYTLQDFNECEDEEINKCSHFCHNVIGGYHCSCRHGYQLDEDKHTCMGTVSCAEDLSGLKRGDVSSPSWPGEYAENTNCKYTLSVEDNLQLELHFSEGFDVEQSPEGDCMDELRIETHSETLGPFCGNKPPPSPLLTHSSHVQIHFLSDGSGTNKGFNIHFKTRDKVCRPLTSNSKMTPLKQEYHRGESVTVTCDLGYVADSRASDGLLRQYDTTCQSNGVWAPMYACEIVDCGWPDLGHDSILQLVNADGQNTKYGSQIQFYCTSNFYTLEGNDTSTCNADGEWTEMPNCNEVCGMSETSSTGRILGGKAAMLGEIPWQLFITRPMFGGASLINDQWAVTAAHVVNGVPKESIELYGGLVDATTTSRTDVFPIPIEKIIVHPDYRGASPQTNYDNDIALIKFRSKVKLGPNLLPICLPEVNRGVMEGEQGTVSGWGAIFQDNNWSRSSDVLQYVDIPVYSLTKCRNTPRLSNKAMTFTNNMFCAGGKGADSCKGDSGSPFVSPNLSSGIGPHYLIGIVSWGTPCKRGSATGDKTGYYTKVENYVNWINEMKKNEAEGVKCVYYGLTDSHCVCSVLFESTLDQRLRSSNSDKQIELLFVSRFLHLLVCECVPLPDSGQCPQLHPVNLQKQWEISVPDGFQINLTFTHVDNKSSI</sequence>
<dbReference type="FunFam" id="2.40.10.10:FF:000054">
    <property type="entry name" value="Complement C1r subcomponent"/>
    <property type="match status" value="1"/>
</dbReference>
<evidence type="ECO:0000256" key="7">
    <source>
        <dbReference type="ARBA" id="ARBA00022729"/>
    </source>
</evidence>
<dbReference type="CDD" id="cd00033">
    <property type="entry name" value="CCP"/>
    <property type="match status" value="2"/>
</dbReference>
<evidence type="ECO:0000256" key="10">
    <source>
        <dbReference type="ARBA" id="ARBA00022825"/>
    </source>
</evidence>
<evidence type="ECO:0000256" key="19">
    <source>
        <dbReference type="PIRSR" id="PIRSR001155-4"/>
    </source>
</evidence>
<proteinExistence type="predicted"/>
<dbReference type="Pfam" id="PF00089">
    <property type="entry name" value="Trypsin"/>
    <property type="match status" value="1"/>
</dbReference>
<feature type="binding site" evidence="19">
    <location>
        <position position="123"/>
    </location>
    <ligand>
        <name>Ca(2+)</name>
        <dbReference type="ChEBI" id="CHEBI:29108"/>
        <label>1</label>
    </ligand>
</feature>
<comment type="caution">
    <text evidence="26">The sequence shown here is derived from an EMBL/GenBank/DDBJ whole genome shotgun (WGS) entry which is preliminary data.</text>
</comment>
<dbReference type="GO" id="GO:0005509">
    <property type="term" value="F:calcium ion binding"/>
    <property type="evidence" value="ECO:0007669"/>
    <property type="project" value="InterPro"/>
</dbReference>
<protein>
    <recommendedName>
        <fullName evidence="28">Complement subcomponent C1r</fullName>
    </recommendedName>
</protein>
<keyword evidence="4" id="KW-0399">Innate immunity</keyword>
<dbReference type="PIRSF" id="PIRSF001155">
    <property type="entry name" value="C1r_C1s_MASP"/>
    <property type="match status" value="1"/>
</dbReference>
<feature type="domain" description="CUB" evidence="23">
    <location>
        <begin position="7"/>
        <end position="140"/>
    </location>
</feature>
<feature type="non-terminal residue" evidence="26">
    <location>
        <position position="1"/>
    </location>
</feature>
<dbReference type="CDD" id="cd00190">
    <property type="entry name" value="Tryp_SPc"/>
    <property type="match status" value="1"/>
</dbReference>
<accession>A0A315VLN8</accession>
<evidence type="ECO:0000256" key="12">
    <source>
        <dbReference type="ARBA" id="ARBA00022875"/>
    </source>
</evidence>
<feature type="binding site" evidence="19">
    <location>
        <position position="144"/>
    </location>
    <ligand>
        <name>Ca(2+)</name>
        <dbReference type="ChEBI" id="CHEBI:29108"/>
        <label>2</label>
    </ligand>
</feature>
<dbReference type="InterPro" id="IPR001881">
    <property type="entry name" value="EGF-like_Ca-bd_dom"/>
</dbReference>
<dbReference type="PROSITE" id="PS01187">
    <property type="entry name" value="EGF_CA"/>
    <property type="match status" value="1"/>
</dbReference>
<feature type="disulfide bond" description="Interchain (between heavy and light chains)" evidence="17">
    <location>
        <begin position="430"/>
        <end position="552"/>
    </location>
</feature>
<keyword evidence="14" id="KW-0325">Glycoprotein</keyword>
<gene>
    <name evidence="26" type="ORF">CCH79_00010929</name>
</gene>
<feature type="non-terminal residue" evidence="26">
    <location>
        <position position="789"/>
    </location>
</feature>
<dbReference type="CDD" id="cd00054">
    <property type="entry name" value="EGF_CA"/>
    <property type="match status" value="1"/>
</dbReference>
<feature type="binding site" evidence="19">
    <location>
        <position position="246"/>
    </location>
    <ligand>
        <name>Ca(2+)</name>
        <dbReference type="ChEBI" id="CHEBI:29108"/>
        <label>3</label>
    </ligand>
</feature>
<feature type="domain" description="Sushi" evidence="25">
    <location>
        <begin position="301"/>
        <end position="365"/>
    </location>
</feature>
<feature type="disulfide bond" evidence="17">
    <location>
        <begin position="145"/>
        <end position="157"/>
    </location>
</feature>
<keyword evidence="13 17" id="KW-1015">Disulfide bond</keyword>
<dbReference type="AlphaFoldDB" id="A0A315VLN8"/>
<feature type="disulfide bond" evidence="17">
    <location>
        <begin position="60"/>
        <end position="92"/>
    </location>
</feature>
<feature type="binding site" evidence="19">
    <location>
        <position position="163"/>
    </location>
    <ligand>
        <name>Ca(2+)</name>
        <dbReference type="ChEBI" id="CHEBI:29108"/>
        <label>2</label>
    </ligand>
</feature>
<comment type="subcellular location">
    <subcellularLocation>
        <location evidence="1">Secreted</location>
    </subcellularLocation>
</comment>
<dbReference type="CDD" id="cd00041">
    <property type="entry name" value="CUB"/>
    <property type="match status" value="2"/>
</dbReference>
<evidence type="ECO:0000256" key="3">
    <source>
        <dbReference type="ARBA" id="ARBA00022536"/>
    </source>
</evidence>
<keyword evidence="7 22" id="KW-0732">Signal</keyword>
<feature type="disulfide bond" evidence="17">
    <location>
        <begin position="303"/>
        <end position="351"/>
    </location>
</feature>
<dbReference type="SMART" id="SM00179">
    <property type="entry name" value="EGF_CA"/>
    <property type="match status" value="1"/>
</dbReference>